<keyword evidence="3 8" id="KW-0444">Lipid biosynthesis</keyword>
<protein>
    <recommendedName>
        <fullName evidence="2 8">Biotin carboxyl carrier protein of acetyl-CoA carboxylase</fullName>
    </recommendedName>
</protein>
<dbReference type="InterPro" id="IPR011053">
    <property type="entry name" value="Single_hybrid_motif"/>
</dbReference>
<sequence length="161" mass="17500">MNFSELKELLAQFDESSVRYIDLSNGDFHLVLNKDKAEFVAAAQNIASQAIATTPMEEKTVVETVSTAPVVERVVEEIDAASNTGHEITSPLVGVIYLKPAPDQPEFKQVGDQVKKGDVLCIVEAMKVMNEIVSDRDGVIGSVLVANESVVEYGQSLFTIQ</sequence>
<evidence type="ECO:0000256" key="8">
    <source>
        <dbReference type="RuleBase" id="RU364072"/>
    </source>
</evidence>
<accession>A0A4D7CPF3</accession>
<evidence type="ECO:0000256" key="7">
    <source>
        <dbReference type="ARBA" id="ARBA00023267"/>
    </source>
</evidence>
<proteinExistence type="predicted"/>
<evidence type="ECO:0000256" key="2">
    <source>
        <dbReference type="ARBA" id="ARBA00017562"/>
    </source>
</evidence>
<keyword evidence="4 8" id="KW-0276">Fatty acid metabolism</keyword>
<dbReference type="PROSITE" id="PS00188">
    <property type="entry name" value="BIOTIN"/>
    <property type="match status" value="1"/>
</dbReference>
<dbReference type="GO" id="GO:0006633">
    <property type="term" value="P:fatty acid biosynthetic process"/>
    <property type="evidence" value="ECO:0007669"/>
    <property type="project" value="UniProtKB-UniPathway"/>
</dbReference>
<dbReference type="GO" id="GO:0009317">
    <property type="term" value="C:acetyl-CoA carboxylase complex"/>
    <property type="evidence" value="ECO:0007669"/>
    <property type="project" value="InterPro"/>
</dbReference>
<dbReference type="PANTHER" id="PTHR45266">
    <property type="entry name" value="OXALOACETATE DECARBOXYLASE ALPHA CHAIN"/>
    <property type="match status" value="1"/>
</dbReference>
<dbReference type="Gene3D" id="2.40.50.100">
    <property type="match status" value="1"/>
</dbReference>
<evidence type="ECO:0000256" key="3">
    <source>
        <dbReference type="ARBA" id="ARBA00022516"/>
    </source>
</evidence>
<dbReference type="UniPathway" id="UPA00094"/>
<dbReference type="PANTHER" id="PTHR45266:SF3">
    <property type="entry name" value="OXALOACETATE DECARBOXYLASE ALPHA CHAIN"/>
    <property type="match status" value="1"/>
</dbReference>
<evidence type="ECO:0000256" key="4">
    <source>
        <dbReference type="ARBA" id="ARBA00022832"/>
    </source>
</evidence>
<dbReference type="InterPro" id="IPR050709">
    <property type="entry name" value="Biotin_Carboxyl_Carrier/Decarb"/>
</dbReference>
<name>A0A4D7CPF3_9ENTE</name>
<dbReference type="Proteomes" id="UP000298615">
    <property type="component" value="Chromosome"/>
</dbReference>
<dbReference type="Pfam" id="PF00364">
    <property type="entry name" value="Biotin_lipoyl"/>
    <property type="match status" value="1"/>
</dbReference>
<dbReference type="InterPro" id="IPR001882">
    <property type="entry name" value="Biotin_BS"/>
</dbReference>
<evidence type="ECO:0000313" key="9">
    <source>
        <dbReference type="EMBL" id="QCI85995.1"/>
    </source>
</evidence>
<evidence type="ECO:0000256" key="1">
    <source>
        <dbReference type="ARBA" id="ARBA00005194"/>
    </source>
</evidence>
<dbReference type="PROSITE" id="PS50968">
    <property type="entry name" value="BIOTINYL_LIPOYL"/>
    <property type="match status" value="1"/>
</dbReference>
<dbReference type="InterPro" id="IPR000089">
    <property type="entry name" value="Biotin_lipoyl"/>
</dbReference>
<dbReference type="AlphaFoldDB" id="A0A4D7CPF3"/>
<evidence type="ECO:0000256" key="5">
    <source>
        <dbReference type="ARBA" id="ARBA00023098"/>
    </source>
</evidence>
<keyword evidence="10" id="KW-1185">Reference proteome</keyword>
<comment type="function">
    <text evidence="8">This protein is a component of the acetyl coenzyme A carboxylase complex; first, biotin carboxylase catalyzes the carboxylation of the carrier protein and then the transcarboxylase transfers the carboxyl group to form malonyl-CoA.</text>
</comment>
<dbReference type="CDD" id="cd06850">
    <property type="entry name" value="biotinyl_domain"/>
    <property type="match status" value="1"/>
</dbReference>
<keyword evidence="6 8" id="KW-0275">Fatty acid biosynthesis</keyword>
<dbReference type="InterPro" id="IPR001249">
    <property type="entry name" value="AcCoA_biotinCC"/>
</dbReference>
<comment type="pathway">
    <text evidence="1 8">Lipid metabolism; fatty acid biosynthesis.</text>
</comment>
<dbReference type="SUPFAM" id="SSF51230">
    <property type="entry name" value="Single hybrid motif"/>
    <property type="match status" value="1"/>
</dbReference>
<dbReference type="EMBL" id="CP039712">
    <property type="protein sequence ID" value="QCI85995.1"/>
    <property type="molecule type" value="Genomic_DNA"/>
</dbReference>
<dbReference type="PRINTS" id="PR01071">
    <property type="entry name" value="ACOABIOTINCC"/>
</dbReference>
<organism evidence="9 10">
    <name type="scientific">Vagococcus zengguangii</name>
    <dbReference type="NCBI Taxonomy" id="2571750"/>
    <lineage>
        <taxon>Bacteria</taxon>
        <taxon>Bacillati</taxon>
        <taxon>Bacillota</taxon>
        <taxon>Bacilli</taxon>
        <taxon>Lactobacillales</taxon>
        <taxon>Enterococcaceae</taxon>
        <taxon>Vagococcus</taxon>
    </lineage>
</organism>
<dbReference type="RefSeq" id="WP_136952833.1">
    <property type="nucleotide sequence ID" value="NZ_CP039712.1"/>
</dbReference>
<evidence type="ECO:0000256" key="6">
    <source>
        <dbReference type="ARBA" id="ARBA00023160"/>
    </source>
</evidence>
<dbReference type="GO" id="GO:0003989">
    <property type="term" value="F:acetyl-CoA carboxylase activity"/>
    <property type="evidence" value="ECO:0007669"/>
    <property type="project" value="InterPro"/>
</dbReference>
<reference evidence="9 10" key="1">
    <citation type="submission" date="2019-04" db="EMBL/GenBank/DDBJ databases">
        <title>Vagococcus sp. nov., isolated from faeces of yaks (Bos grunniens).</title>
        <authorList>
            <person name="Ge Y."/>
        </authorList>
    </citation>
    <scope>NUCLEOTIDE SEQUENCE [LARGE SCALE GENOMIC DNA]</scope>
    <source>
        <strain evidence="9 10">MN-17</strain>
    </source>
</reference>
<dbReference type="KEGG" id="vao:FA707_03020"/>
<dbReference type="OrthoDB" id="9811735at2"/>
<dbReference type="NCBIfam" id="TIGR00531">
    <property type="entry name" value="BCCP"/>
    <property type="match status" value="1"/>
</dbReference>
<keyword evidence="7 8" id="KW-0092">Biotin</keyword>
<keyword evidence="5 8" id="KW-0443">Lipid metabolism</keyword>
<evidence type="ECO:0000313" key="10">
    <source>
        <dbReference type="Proteomes" id="UP000298615"/>
    </source>
</evidence>
<gene>
    <name evidence="9" type="primary">accB</name>
    <name evidence="9" type="ORF">FA707_03020</name>
</gene>